<comment type="caution">
    <text evidence="1">The sequence shown here is derived from an EMBL/GenBank/DDBJ whole genome shotgun (WGS) entry which is preliminary data.</text>
</comment>
<proteinExistence type="predicted"/>
<dbReference type="AlphaFoldDB" id="A0A822XW29"/>
<gene>
    <name evidence="1" type="ORF">HUJ06_025665</name>
</gene>
<name>A0A822XW29_NELNU</name>
<accession>A0A822XW29</accession>
<evidence type="ECO:0000313" key="2">
    <source>
        <dbReference type="Proteomes" id="UP000607653"/>
    </source>
</evidence>
<evidence type="ECO:0000313" key="1">
    <source>
        <dbReference type="EMBL" id="DAD24202.1"/>
    </source>
</evidence>
<reference evidence="1 2" key="1">
    <citation type="journal article" date="2020" name="Mol. Biol. Evol.">
        <title>Distinct Expression and Methylation Patterns for Genes with Different Fates following a Single Whole-Genome Duplication in Flowering Plants.</title>
        <authorList>
            <person name="Shi T."/>
            <person name="Rahmani R.S."/>
            <person name="Gugger P.F."/>
            <person name="Wang M."/>
            <person name="Li H."/>
            <person name="Zhang Y."/>
            <person name="Li Z."/>
            <person name="Wang Q."/>
            <person name="Van de Peer Y."/>
            <person name="Marchal K."/>
            <person name="Chen J."/>
        </authorList>
    </citation>
    <scope>NUCLEOTIDE SEQUENCE [LARGE SCALE GENOMIC DNA]</scope>
    <source>
        <tissue evidence="1">Leaf</tissue>
    </source>
</reference>
<sequence length="33" mass="3728">MELPLWGIAGRKEESRHCSASGCRRRSGVKELK</sequence>
<protein>
    <submittedName>
        <fullName evidence="1">Uncharacterized protein</fullName>
    </submittedName>
</protein>
<keyword evidence="2" id="KW-1185">Reference proteome</keyword>
<organism evidence="1 2">
    <name type="scientific">Nelumbo nucifera</name>
    <name type="common">Sacred lotus</name>
    <dbReference type="NCBI Taxonomy" id="4432"/>
    <lineage>
        <taxon>Eukaryota</taxon>
        <taxon>Viridiplantae</taxon>
        <taxon>Streptophyta</taxon>
        <taxon>Embryophyta</taxon>
        <taxon>Tracheophyta</taxon>
        <taxon>Spermatophyta</taxon>
        <taxon>Magnoliopsida</taxon>
        <taxon>Proteales</taxon>
        <taxon>Nelumbonaceae</taxon>
        <taxon>Nelumbo</taxon>
    </lineage>
</organism>
<dbReference type="EMBL" id="DUZY01000001">
    <property type="protein sequence ID" value="DAD24202.1"/>
    <property type="molecule type" value="Genomic_DNA"/>
</dbReference>
<dbReference type="Proteomes" id="UP000607653">
    <property type="component" value="Unassembled WGS sequence"/>
</dbReference>